<dbReference type="EMBL" id="BSFQ01000015">
    <property type="protein sequence ID" value="GLL12636.1"/>
    <property type="molecule type" value="Genomic_DNA"/>
</dbReference>
<evidence type="ECO:0000256" key="1">
    <source>
        <dbReference type="SAM" id="MobiDB-lite"/>
    </source>
</evidence>
<keyword evidence="2" id="KW-1133">Transmembrane helix</keyword>
<dbReference type="Proteomes" id="UP001143463">
    <property type="component" value="Unassembled WGS sequence"/>
</dbReference>
<reference evidence="3" key="2">
    <citation type="submission" date="2023-01" db="EMBL/GenBank/DDBJ databases">
        <authorList>
            <person name="Sun Q."/>
            <person name="Evtushenko L."/>
        </authorList>
    </citation>
    <scope>NUCLEOTIDE SEQUENCE</scope>
    <source>
        <strain evidence="3">VKM Ac-1069</strain>
    </source>
</reference>
<comment type="caution">
    <text evidence="3">The sequence shown here is derived from an EMBL/GenBank/DDBJ whole genome shotgun (WGS) entry which is preliminary data.</text>
</comment>
<proteinExistence type="predicted"/>
<reference evidence="3" key="1">
    <citation type="journal article" date="2014" name="Int. J. Syst. Evol. Microbiol.">
        <title>Complete genome sequence of Corynebacterium casei LMG S-19264T (=DSM 44701T), isolated from a smear-ripened cheese.</title>
        <authorList>
            <consortium name="US DOE Joint Genome Institute (JGI-PGF)"/>
            <person name="Walter F."/>
            <person name="Albersmeier A."/>
            <person name="Kalinowski J."/>
            <person name="Ruckert C."/>
        </authorList>
    </citation>
    <scope>NUCLEOTIDE SEQUENCE</scope>
    <source>
        <strain evidence="3">VKM Ac-1069</strain>
    </source>
</reference>
<sequence>MPRCPPLRFGPSDDGGAVVNPGWSSGATAEGPPGHLFIDRSGRGHLDPPIGAYPPYQGLVPAHTPGPARREADVTVRGSGVGLRLVRAWARLVGAVFVGGLTAAVAVAWAGAELGRAVRGERRRSTPGRRRSCVWCGYRHTRHPVRVHADDLAVRLYERVTA</sequence>
<keyword evidence="2" id="KW-0812">Transmembrane</keyword>
<name>A0A9W6L5Z0_9PSEU</name>
<organism evidence="3 4">
    <name type="scientific">Pseudonocardia halophobica</name>
    <dbReference type="NCBI Taxonomy" id="29401"/>
    <lineage>
        <taxon>Bacteria</taxon>
        <taxon>Bacillati</taxon>
        <taxon>Actinomycetota</taxon>
        <taxon>Actinomycetes</taxon>
        <taxon>Pseudonocardiales</taxon>
        <taxon>Pseudonocardiaceae</taxon>
        <taxon>Pseudonocardia</taxon>
    </lineage>
</organism>
<gene>
    <name evidence="3" type="ORF">GCM10017577_37770</name>
</gene>
<protein>
    <submittedName>
        <fullName evidence="3">Uncharacterized protein</fullName>
    </submittedName>
</protein>
<keyword evidence="4" id="KW-1185">Reference proteome</keyword>
<evidence type="ECO:0000313" key="3">
    <source>
        <dbReference type="EMBL" id="GLL12636.1"/>
    </source>
</evidence>
<evidence type="ECO:0000256" key="2">
    <source>
        <dbReference type="SAM" id="Phobius"/>
    </source>
</evidence>
<accession>A0A9W6L5Z0</accession>
<feature type="region of interest" description="Disordered" evidence="1">
    <location>
        <begin position="1"/>
        <end position="41"/>
    </location>
</feature>
<feature type="transmembrane region" description="Helical" evidence="2">
    <location>
        <begin position="88"/>
        <end position="112"/>
    </location>
</feature>
<dbReference type="AlphaFoldDB" id="A0A9W6L5Z0"/>
<evidence type="ECO:0000313" key="4">
    <source>
        <dbReference type="Proteomes" id="UP001143463"/>
    </source>
</evidence>
<keyword evidence="2" id="KW-0472">Membrane</keyword>